<protein>
    <submittedName>
        <fullName evidence="3">YggT family protein</fullName>
    </submittedName>
</protein>
<feature type="transmembrane region" description="Helical" evidence="2">
    <location>
        <begin position="67"/>
        <end position="91"/>
    </location>
</feature>
<keyword evidence="2" id="KW-1133">Transmembrane helix</keyword>
<sequence>MNFMMSAALFFARLLEVYSFLIWVRIILSWIRPYPRVGSFTYYIARIVDPYLNLFRSDKARIGMLDFSPIIAIGILSVVQSLLSVFGYYGFLTLGMILSSLILAFWTYGVSIFLFFSIMILIFRTIASFTHNPMMYASMNSLHIMDPISNMVRKCFTNRIPKDSTVSVISLVITVALYFVIKRIFLILATLALQLPI</sequence>
<comment type="similarity">
    <text evidence="1">Belongs to the YggT family.</text>
</comment>
<feature type="transmembrane region" description="Helical" evidence="2">
    <location>
        <begin position="7"/>
        <end position="31"/>
    </location>
</feature>
<keyword evidence="2" id="KW-0812">Transmembrane</keyword>
<reference evidence="3" key="1">
    <citation type="submission" date="2020-10" db="EMBL/GenBank/DDBJ databases">
        <authorList>
            <person name="Gilroy R."/>
        </authorList>
    </citation>
    <scope>NUCLEOTIDE SEQUENCE</scope>
    <source>
        <strain evidence="3">14700</strain>
    </source>
</reference>
<reference evidence="3" key="2">
    <citation type="journal article" date="2021" name="PeerJ">
        <title>Extensive microbial diversity within the chicken gut microbiome revealed by metagenomics and culture.</title>
        <authorList>
            <person name="Gilroy R."/>
            <person name="Ravi A."/>
            <person name="Getino M."/>
            <person name="Pursley I."/>
            <person name="Horton D.L."/>
            <person name="Alikhan N.F."/>
            <person name="Baker D."/>
            <person name="Gharbi K."/>
            <person name="Hall N."/>
            <person name="Watson M."/>
            <person name="Adriaenssens E.M."/>
            <person name="Foster-Nyarko E."/>
            <person name="Jarju S."/>
            <person name="Secka A."/>
            <person name="Antonio M."/>
            <person name="Oren A."/>
            <person name="Chaudhuri R.R."/>
            <person name="La Ragione R."/>
            <person name="Hildebrand F."/>
            <person name="Pallen M.J."/>
        </authorList>
    </citation>
    <scope>NUCLEOTIDE SEQUENCE</scope>
    <source>
        <strain evidence="3">14700</strain>
    </source>
</reference>
<feature type="transmembrane region" description="Helical" evidence="2">
    <location>
        <begin position="168"/>
        <end position="193"/>
    </location>
</feature>
<gene>
    <name evidence="3" type="ORF">IAA72_04030</name>
</gene>
<dbReference type="PANTHER" id="PTHR33219:SF14">
    <property type="entry name" value="PROTEIN COFACTOR ASSEMBLY OF COMPLEX C SUBUNIT B CCB3, CHLOROPLASTIC-RELATED"/>
    <property type="match status" value="1"/>
</dbReference>
<evidence type="ECO:0000256" key="1">
    <source>
        <dbReference type="ARBA" id="ARBA00010894"/>
    </source>
</evidence>
<dbReference type="GO" id="GO:0016020">
    <property type="term" value="C:membrane"/>
    <property type="evidence" value="ECO:0007669"/>
    <property type="project" value="InterPro"/>
</dbReference>
<comment type="caution">
    <text evidence="3">The sequence shown here is derived from an EMBL/GenBank/DDBJ whole genome shotgun (WGS) entry which is preliminary data.</text>
</comment>
<keyword evidence="2" id="KW-0472">Membrane</keyword>
<proteinExistence type="inferred from homology"/>
<evidence type="ECO:0000313" key="3">
    <source>
        <dbReference type="EMBL" id="MBO8468935.1"/>
    </source>
</evidence>
<feature type="transmembrane region" description="Helical" evidence="2">
    <location>
        <begin position="97"/>
        <end position="123"/>
    </location>
</feature>
<dbReference type="EMBL" id="JADIMF010000062">
    <property type="protein sequence ID" value="MBO8468935.1"/>
    <property type="molecule type" value="Genomic_DNA"/>
</dbReference>
<accession>A0A9D9NDB3</accession>
<evidence type="ECO:0000313" key="4">
    <source>
        <dbReference type="Proteomes" id="UP000810292"/>
    </source>
</evidence>
<dbReference type="PANTHER" id="PTHR33219">
    <property type="entry name" value="YLMG HOMOLOG PROTEIN 2, CHLOROPLASTIC"/>
    <property type="match status" value="1"/>
</dbReference>
<dbReference type="InterPro" id="IPR003425">
    <property type="entry name" value="CCB3/YggT"/>
</dbReference>
<evidence type="ECO:0000256" key="2">
    <source>
        <dbReference type="SAM" id="Phobius"/>
    </source>
</evidence>
<name>A0A9D9NDB3_9SPIO</name>
<organism evidence="3 4">
    <name type="scientific">Candidatus Ornithospirochaeta stercoravium</name>
    <dbReference type="NCBI Taxonomy" id="2840897"/>
    <lineage>
        <taxon>Bacteria</taxon>
        <taxon>Pseudomonadati</taxon>
        <taxon>Spirochaetota</taxon>
        <taxon>Spirochaetia</taxon>
        <taxon>Spirochaetales</taxon>
        <taxon>Spirochaetaceae</taxon>
        <taxon>Spirochaetaceae incertae sedis</taxon>
        <taxon>Candidatus Ornithospirochaeta</taxon>
    </lineage>
</organism>
<dbReference type="Pfam" id="PF02325">
    <property type="entry name" value="CCB3_YggT"/>
    <property type="match status" value="1"/>
</dbReference>
<dbReference type="Proteomes" id="UP000810292">
    <property type="component" value="Unassembled WGS sequence"/>
</dbReference>
<dbReference type="AlphaFoldDB" id="A0A9D9NDB3"/>